<gene>
    <name evidence="1" type="ORF">V1525DRAFT_189882</name>
</gene>
<protein>
    <submittedName>
        <fullName evidence="1">Uncharacterized protein</fullName>
    </submittedName>
</protein>
<dbReference type="EMBL" id="MU971378">
    <property type="protein sequence ID" value="KAK9236879.1"/>
    <property type="molecule type" value="Genomic_DNA"/>
</dbReference>
<keyword evidence="2" id="KW-1185">Reference proteome</keyword>
<proteinExistence type="predicted"/>
<reference evidence="2" key="1">
    <citation type="journal article" date="2024" name="Front. Bioeng. Biotechnol.">
        <title>Genome-scale model development and genomic sequencing of the oleaginous clade Lipomyces.</title>
        <authorList>
            <person name="Czajka J.J."/>
            <person name="Han Y."/>
            <person name="Kim J."/>
            <person name="Mondo S.J."/>
            <person name="Hofstad B.A."/>
            <person name="Robles A."/>
            <person name="Haridas S."/>
            <person name="Riley R."/>
            <person name="LaButti K."/>
            <person name="Pangilinan J."/>
            <person name="Andreopoulos W."/>
            <person name="Lipzen A."/>
            <person name="Yan J."/>
            <person name="Wang M."/>
            <person name="Ng V."/>
            <person name="Grigoriev I.V."/>
            <person name="Spatafora J.W."/>
            <person name="Magnuson J.K."/>
            <person name="Baker S.E."/>
            <person name="Pomraning K.R."/>
        </authorList>
    </citation>
    <scope>NUCLEOTIDE SEQUENCE [LARGE SCALE GENOMIC DNA]</scope>
    <source>
        <strain evidence="2">CBS 7786</strain>
    </source>
</reference>
<evidence type="ECO:0000313" key="1">
    <source>
        <dbReference type="EMBL" id="KAK9236879.1"/>
    </source>
</evidence>
<name>A0ACC3T0E2_LIPKO</name>
<sequence length="289" mass="31754">MPIEADVAKLAIVETPESDSPAPADSASPSTQQDPSSEHQEQQSAPLQGADGEEQLIDPSALSSSLDRLLFSYCELLDQYQAVQDRLSCLFSDGFLSLAKANFESRVRFGKDYYHGGMTASNILLLDEKEFTPLYAPETQVEYTHLSLVDAPLPSSPDDEESAEMQEAEKVNASTRTTSTATEETALRRRKAGDDKSGITELEQTDDKKAAASEQLQDSEPPAPPKVRKSKIPLNRDPIRWFGVLVPLSLRKSQTSFTEALTEITNLLTIVNKLGALEATIEHWRAEKA</sequence>
<accession>A0ACC3T0E2</accession>
<evidence type="ECO:0000313" key="2">
    <source>
        <dbReference type="Proteomes" id="UP001433508"/>
    </source>
</evidence>
<organism evidence="1 2">
    <name type="scientific">Lipomyces kononenkoae</name>
    <name type="common">Yeast</name>
    <dbReference type="NCBI Taxonomy" id="34357"/>
    <lineage>
        <taxon>Eukaryota</taxon>
        <taxon>Fungi</taxon>
        <taxon>Dikarya</taxon>
        <taxon>Ascomycota</taxon>
        <taxon>Saccharomycotina</taxon>
        <taxon>Lipomycetes</taxon>
        <taxon>Lipomycetales</taxon>
        <taxon>Lipomycetaceae</taxon>
        <taxon>Lipomyces</taxon>
    </lineage>
</organism>
<dbReference type="Proteomes" id="UP001433508">
    <property type="component" value="Unassembled WGS sequence"/>
</dbReference>
<comment type="caution">
    <text evidence="1">The sequence shown here is derived from an EMBL/GenBank/DDBJ whole genome shotgun (WGS) entry which is preliminary data.</text>
</comment>